<dbReference type="PANTHER" id="PTHR47053:SF1">
    <property type="entry name" value="MUREIN DD-ENDOPEPTIDASE MEPH-RELATED"/>
    <property type="match status" value="1"/>
</dbReference>
<dbReference type="Gene3D" id="3.90.1720.10">
    <property type="entry name" value="endopeptidase domain like (from Nostoc punctiforme)"/>
    <property type="match status" value="1"/>
</dbReference>
<keyword evidence="7" id="KW-1185">Reference proteome</keyword>
<proteinExistence type="inferred from homology"/>
<dbReference type="Pfam" id="PF00877">
    <property type="entry name" value="NLPC_P60"/>
    <property type="match status" value="1"/>
</dbReference>
<dbReference type="SUPFAM" id="SSF82057">
    <property type="entry name" value="Prokaryotic SH3-related domain"/>
    <property type="match status" value="1"/>
</dbReference>
<evidence type="ECO:0000256" key="3">
    <source>
        <dbReference type="ARBA" id="ARBA00022801"/>
    </source>
</evidence>
<dbReference type="InterPro" id="IPR038765">
    <property type="entry name" value="Papain-like_cys_pep_sf"/>
</dbReference>
<sequence>MQFFLSINSELFFMQIISLPPSSTQEYLCIRDLNLYNSPSCQELATQAQQGRQLKFISLEITEKGLQIQLREDNYLAWLCGEDLDAIAVATTAYQKIPLTRSEIEKHIPEIITFTQEAMNRTNHYFWGGTLAPNYDCSGLIQAAFATFGIWLPRDSYQQEAFCQKINREELLPGDLIFFGDKRVNHVALYLGNNQYIHSSGKETGNNGIAINLLTDDRDSVSRYYYQKLWSFGRVMHN</sequence>
<name>A0A0K1S440_9CHRO</name>
<reference evidence="6 7" key="1">
    <citation type="journal article" date="2016" name="Stand. Genomic Sci.">
        <title>Complete genome sequence and genomic characterization of Microcystis panniformis FACHB 1757 by third-generation sequencing.</title>
        <authorList>
            <person name="Zhang J.Y."/>
            <person name="Guan R."/>
            <person name="Zhang H.J."/>
            <person name="Li H."/>
            <person name="Xiao P."/>
            <person name="Yu G.L."/>
            <person name="Du L."/>
            <person name="Cao D.M."/>
            <person name="Zhu B.C."/>
            <person name="Li R.H."/>
            <person name="Lu Z.H."/>
        </authorList>
    </citation>
    <scope>NUCLEOTIDE SEQUENCE [LARGE SCALE GENOMIC DNA]</scope>
    <source>
        <strain evidence="6 7">FACHB-1757</strain>
    </source>
</reference>
<keyword evidence="4" id="KW-0788">Thiol protease</keyword>
<dbReference type="GO" id="GO:0008234">
    <property type="term" value="F:cysteine-type peptidase activity"/>
    <property type="evidence" value="ECO:0007669"/>
    <property type="project" value="UniProtKB-KW"/>
</dbReference>
<keyword evidence="3" id="KW-0378">Hydrolase</keyword>
<evidence type="ECO:0000256" key="2">
    <source>
        <dbReference type="ARBA" id="ARBA00022670"/>
    </source>
</evidence>
<dbReference type="EMBL" id="CP011339">
    <property type="protein sequence ID" value="AKV68914.1"/>
    <property type="molecule type" value="Genomic_DNA"/>
</dbReference>
<dbReference type="KEGG" id="mpk:VL20_3963"/>
<evidence type="ECO:0000313" key="7">
    <source>
        <dbReference type="Proteomes" id="UP000068167"/>
    </source>
</evidence>
<dbReference type="PROSITE" id="PS51935">
    <property type="entry name" value="NLPC_P60"/>
    <property type="match status" value="1"/>
</dbReference>
<evidence type="ECO:0000256" key="1">
    <source>
        <dbReference type="ARBA" id="ARBA00007074"/>
    </source>
</evidence>
<dbReference type="GO" id="GO:0006508">
    <property type="term" value="P:proteolysis"/>
    <property type="evidence" value="ECO:0007669"/>
    <property type="project" value="UniProtKB-KW"/>
</dbReference>
<evidence type="ECO:0000313" key="6">
    <source>
        <dbReference type="EMBL" id="AKV68914.1"/>
    </source>
</evidence>
<dbReference type="PATRIC" id="fig|1638788.3.peg.3996"/>
<dbReference type="AlphaFoldDB" id="A0A0K1S440"/>
<feature type="domain" description="NlpC/P60" evidence="5">
    <location>
        <begin position="106"/>
        <end position="236"/>
    </location>
</feature>
<comment type="similarity">
    <text evidence="1">Belongs to the peptidase C40 family.</text>
</comment>
<dbReference type="SUPFAM" id="SSF54001">
    <property type="entry name" value="Cysteine proteinases"/>
    <property type="match status" value="1"/>
</dbReference>
<dbReference type="Proteomes" id="UP000068167">
    <property type="component" value="Chromosome"/>
</dbReference>
<evidence type="ECO:0000259" key="5">
    <source>
        <dbReference type="PROSITE" id="PS51935"/>
    </source>
</evidence>
<protein>
    <submittedName>
        <fullName evidence="6">NLP/P60 protein</fullName>
    </submittedName>
</protein>
<dbReference type="PANTHER" id="PTHR47053">
    <property type="entry name" value="MUREIN DD-ENDOPEPTIDASE MEPH-RELATED"/>
    <property type="match status" value="1"/>
</dbReference>
<dbReference type="InterPro" id="IPR051202">
    <property type="entry name" value="Peptidase_C40"/>
</dbReference>
<organism evidence="6 7">
    <name type="scientific">Microcystis panniformis FACHB-1757</name>
    <dbReference type="NCBI Taxonomy" id="1638788"/>
    <lineage>
        <taxon>Bacteria</taxon>
        <taxon>Bacillati</taxon>
        <taxon>Cyanobacteriota</taxon>
        <taxon>Cyanophyceae</taxon>
        <taxon>Oscillatoriophycideae</taxon>
        <taxon>Chroococcales</taxon>
        <taxon>Microcystaceae</taxon>
        <taxon>Microcystis</taxon>
    </lineage>
</organism>
<evidence type="ECO:0000256" key="4">
    <source>
        <dbReference type="ARBA" id="ARBA00022807"/>
    </source>
</evidence>
<accession>A0A0K1S440</accession>
<keyword evidence="2" id="KW-0645">Protease</keyword>
<dbReference type="InterPro" id="IPR041382">
    <property type="entry name" value="SH3_16"/>
</dbReference>
<dbReference type="Gene3D" id="2.30.30.40">
    <property type="entry name" value="SH3 Domains"/>
    <property type="match status" value="1"/>
</dbReference>
<dbReference type="Pfam" id="PF18348">
    <property type="entry name" value="SH3_16"/>
    <property type="match status" value="1"/>
</dbReference>
<dbReference type="InterPro" id="IPR000064">
    <property type="entry name" value="NLP_P60_dom"/>
</dbReference>
<gene>
    <name evidence="6" type="ORF">VL20_3963</name>
</gene>